<proteinExistence type="predicted"/>
<dbReference type="OrthoDB" id="5844535at2759"/>
<keyword evidence="3" id="KW-1185">Reference proteome</keyword>
<reference evidence="2 3" key="1">
    <citation type="submission" date="2018-11" db="EMBL/GenBank/DDBJ databases">
        <authorList>
            <consortium name="Pathogen Informatics"/>
        </authorList>
    </citation>
    <scope>NUCLEOTIDE SEQUENCE [LARGE SCALE GENOMIC DNA]</scope>
</reference>
<evidence type="ECO:0000313" key="3">
    <source>
        <dbReference type="Proteomes" id="UP000270094"/>
    </source>
</evidence>
<name>A0A3P7JF84_STRVU</name>
<dbReference type="Proteomes" id="UP000270094">
    <property type="component" value="Unassembled WGS sequence"/>
</dbReference>
<feature type="region of interest" description="Disordered" evidence="1">
    <location>
        <begin position="87"/>
        <end position="107"/>
    </location>
</feature>
<evidence type="ECO:0000256" key="1">
    <source>
        <dbReference type="SAM" id="MobiDB-lite"/>
    </source>
</evidence>
<dbReference type="AlphaFoldDB" id="A0A3P7JF84"/>
<evidence type="ECO:0008006" key="4">
    <source>
        <dbReference type="Google" id="ProtNLM"/>
    </source>
</evidence>
<sequence>MVTALLGSYPQHDFFTATPWESPNGTTHAEIDHILNNRRWCLLDVSVVPSFSSGSDHRLVRAKAGFSRKLEKKIYHRVRGRREVVYDGREAGKEDLPPCRRKERSRI</sequence>
<accession>A0A3P7JF84</accession>
<protein>
    <recommendedName>
        <fullName evidence="4">Endonuclease/exonuclease/phosphatase domain-containing protein</fullName>
    </recommendedName>
</protein>
<evidence type="ECO:0000313" key="2">
    <source>
        <dbReference type="EMBL" id="VDM82026.1"/>
    </source>
</evidence>
<organism evidence="2 3">
    <name type="scientific">Strongylus vulgaris</name>
    <name type="common">Blood worm</name>
    <dbReference type="NCBI Taxonomy" id="40348"/>
    <lineage>
        <taxon>Eukaryota</taxon>
        <taxon>Metazoa</taxon>
        <taxon>Ecdysozoa</taxon>
        <taxon>Nematoda</taxon>
        <taxon>Chromadorea</taxon>
        <taxon>Rhabditida</taxon>
        <taxon>Rhabditina</taxon>
        <taxon>Rhabditomorpha</taxon>
        <taxon>Strongyloidea</taxon>
        <taxon>Strongylidae</taxon>
        <taxon>Strongylus</taxon>
    </lineage>
</organism>
<gene>
    <name evidence="2" type="ORF">SVUK_LOCUS17024</name>
</gene>
<dbReference type="EMBL" id="UYYB01115667">
    <property type="protein sequence ID" value="VDM82026.1"/>
    <property type="molecule type" value="Genomic_DNA"/>
</dbReference>